<dbReference type="PANTHER" id="PTHR10272">
    <property type="entry name" value="PLATELET-ACTIVATING FACTOR ACETYLHYDROLASE"/>
    <property type="match status" value="1"/>
</dbReference>
<keyword evidence="3" id="KW-0443">Lipid metabolism</keyword>
<name>G2KS74_MICAA</name>
<gene>
    <name evidence="4" type="ordered locus">MICA_413</name>
</gene>
<keyword evidence="1 4" id="KW-0378">Hydrolase</keyword>
<organism evidence="4 5">
    <name type="scientific">Micavibrio aeruginosavorus (strain ARL-13)</name>
    <dbReference type="NCBI Taxonomy" id="856793"/>
    <lineage>
        <taxon>Bacteria</taxon>
        <taxon>Pseudomonadati</taxon>
        <taxon>Bdellovibrionota</taxon>
        <taxon>Bdellovibrionia</taxon>
        <taxon>Bdellovibrionales</taxon>
        <taxon>Pseudobdellovibrionaceae</taxon>
        <taxon>Micavibrio</taxon>
    </lineage>
</organism>
<dbReference type="AlphaFoldDB" id="G2KS74"/>
<dbReference type="SUPFAM" id="SSF53474">
    <property type="entry name" value="alpha/beta-Hydrolases"/>
    <property type="match status" value="1"/>
</dbReference>
<dbReference type="InterPro" id="IPR029058">
    <property type="entry name" value="AB_hydrolase_fold"/>
</dbReference>
<dbReference type="STRING" id="856793.MICA_413"/>
<dbReference type="GO" id="GO:0016042">
    <property type="term" value="P:lipid catabolic process"/>
    <property type="evidence" value="ECO:0007669"/>
    <property type="project" value="UniProtKB-KW"/>
</dbReference>
<evidence type="ECO:0000256" key="3">
    <source>
        <dbReference type="ARBA" id="ARBA00023098"/>
    </source>
</evidence>
<dbReference type="PANTHER" id="PTHR10272:SF0">
    <property type="entry name" value="PLATELET-ACTIVATING FACTOR ACETYLHYDROLASE"/>
    <property type="match status" value="1"/>
</dbReference>
<accession>G2KS74</accession>
<dbReference type="EMBL" id="CP002382">
    <property type="protein sequence ID" value="AEP08757.1"/>
    <property type="molecule type" value="Genomic_DNA"/>
</dbReference>
<dbReference type="eggNOG" id="COG4188">
    <property type="taxonomic scope" value="Bacteria"/>
</dbReference>
<keyword evidence="2" id="KW-0442">Lipid degradation</keyword>
<dbReference type="Proteomes" id="UP000009286">
    <property type="component" value="Chromosome"/>
</dbReference>
<reference evidence="4 5" key="1">
    <citation type="journal article" date="2011" name="BMC Genomics">
        <title>Genomic insights into an obligate epibiotic bacterial predator: Micavibrio aeruginosavorus ARL-13.</title>
        <authorList>
            <person name="Wang Z."/>
            <person name="Kadouri D."/>
            <person name="Wu M."/>
        </authorList>
    </citation>
    <scope>NUCLEOTIDE SEQUENCE [LARGE SCALE GENOMIC DNA]</scope>
    <source>
        <strain evidence="4 5">ARL-13</strain>
    </source>
</reference>
<dbReference type="HOGENOM" id="CLU_066851_1_0_5"/>
<proteinExistence type="predicted"/>
<dbReference type="KEGG" id="mai:MICA_413"/>
<evidence type="ECO:0000256" key="1">
    <source>
        <dbReference type="ARBA" id="ARBA00022801"/>
    </source>
</evidence>
<dbReference type="GO" id="GO:0003847">
    <property type="term" value="F:1-alkyl-2-acetylglycerophosphocholine esterase activity"/>
    <property type="evidence" value="ECO:0007669"/>
    <property type="project" value="TreeGrafter"/>
</dbReference>
<evidence type="ECO:0000313" key="4">
    <source>
        <dbReference type="EMBL" id="AEP08757.1"/>
    </source>
</evidence>
<keyword evidence="5" id="KW-1185">Reference proteome</keyword>
<dbReference type="RefSeq" id="WP_014101980.1">
    <property type="nucleotide sequence ID" value="NC_016026.1"/>
</dbReference>
<dbReference type="Gene3D" id="3.40.50.1820">
    <property type="entry name" value="alpha/beta hydrolase"/>
    <property type="match status" value="1"/>
</dbReference>
<sequence length="327" mass="36424">MALDLSLLWDDSIDPAVEPRRILITRGEFIDPARDDRKVPWKIYYPTDDAGEQLPVVIWSHGLGGSRDGAGFISRFVSSHGYIVVHVQHRGTDSSLWEGQPGHPWDAIRRATITRETVLNRYRDIPFLLDQLMIWAKDHPDIGARMDFSRIGMSGHSFGGGTTQIMAGQKLDEGDGLYDMREPRFTAGIVYSPVPSSIRSLASPASGDDRAAIYRDIAIPLLMMTGTADESPIEGFGYDRRMEVFELSGGPDQNLLMLNGGDHMVYNGSRGQLGDNPLREPHETIIKVASLAWWDAYLKGDRVAHEWLIGGGLARWMDDLGTLTHRP</sequence>
<dbReference type="OrthoDB" id="339159at2"/>
<dbReference type="Pfam" id="PF03403">
    <property type="entry name" value="PAF-AH_p_II"/>
    <property type="match status" value="1"/>
</dbReference>
<protein>
    <submittedName>
        <fullName evidence="4">Platelet-activating factor acetylhydrolase plasma/intracellular isoform II domain protein</fullName>
    </submittedName>
</protein>
<evidence type="ECO:0000313" key="5">
    <source>
        <dbReference type="Proteomes" id="UP000009286"/>
    </source>
</evidence>
<evidence type="ECO:0000256" key="2">
    <source>
        <dbReference type="ARBA" id="ARBA00022963"/>
    </source>
</evidence>